<gene>
    <name evidence="1" type="ORF">LSAT_V11C100044550</name>
</gene>
<comment type="caution">
    <text evidence="1">The sequence shown here is derived from an EMBL/GenBank/DDBJ whole genome shotgun (WGS) entry which is preliminary data.</text>
</comment>
<evidence type="ECO:0000313" key="1">
    <source>
        <dbReference type="EMBL" id="KAJ0227176.1"/>
    </source>
</evidence>
<dbReference type="EMBL" id="NBSK02000001">
    <property type="protein sequence ID" value="KAJ0227176.1"/>
    <property type="molecule type" value="Genomic_DNA"/>
</dbReference>
<protein>
    <submittedName>
        <fullName evidence="1">Uncharacterized protein</fullName>
    </submittedName>
</protein>
<proteinExistence type="predicted"/>
<evidence type="ECO:0000313" key="2">
    <source>
        <dbReference type="Proteomes" id="UP000235145"/>
    </source>
</evidence>
<dbReference type="Proteomes" id="UP000235145">
    <property type="component" value="Unassembled WGS sequence"/>
</dbReference>
<dbReference type="AlphaFoldDB" id="A0A9R1WKM1"/>
<sequence length="219" mass="25804">MKRLPGGPIRLVYSNIGRTRGYVSSFGGKTWGESPKQFKLCLKSYAVVNRYQLRFDKCDRSRILVHCGKKSDENKYLFRFWVFWMGNELTWQVKSLEKKHLRKSQFEMERTLAFTLIDGKLVDSYARIRDYGNEVLRSNHEAILKLDSILIWMKILMGFIQRNILCAHTNPRSKTCNYTKEHPMCLDLGFSIVHAIHLRLMNPRSSIYILKLSYKIRST</sequence>
<keyword evidence="2" id="KW-1185">Reference proteome</keyword>
<dbReference type="PANTHER" id="PTHR31973">
    <property type="entry name" value="POLYPROTEIN, PUTATIVE-RELATED"/>
    <property type="match status" value="1"/>
</dbReference>
<reference evidence="1 2" key="1">
    <citation type="journal article" date="2017" name="Nat. Commun.">
        <title>Genome assembly with in vitro proximity ligation data and whole-genome triplication in lettuce.</title>
        <authorList>
            <person name="Reyes-Chin-Wo S."/>
            <person name="Wang Z."/>
            <person name="Yang X."/>
            <person name="Kozik A."/>
            <person name="Arikit S."/>
            <person name="Song C."/>
            <person name="Xia L."/>
            <person name="Froenicke L."/>
            <person name="Lavelle D.O."/>
            <person name="Truco M.J."/>
            <person name="Xia R."/>
            <person name="Zhu S."/>
            <person name="Xu C."/>
            <person name="Xu H."/>
            <person name="Xu X."/>
            <person name="Cox K."/>
            <person name="Korf I."/>
            <person name="Meyers B.C."/>
            <person name="Michelmore R.W."/>
        </authorList>
    </citation>
    <scope>NUCLEOTIDE SEQUENCE [LARGE SCALE GENOMIC DNA]</scope>
    <source>
        <strain evidence="2">cv. Salinas</strain>
        <tissue evidence="1">Seedlings</tissue>
    </source>
</reference>
<dbReference type="PANTHER" id="PTHR31973:SF187">
    <property type="entry name" value="MUTATOR TRANSPOSASE MUDRA PROTEIN"/>
    <property type="match status" value="1"/>
</dbReference>
<name>A0A9R1WKM1_LACSA</name>
<accession>A0A9R1WKM1</accession>
<organism evidence="1 2">
    <name type="scientific">Lactuca sativa</name>
    <name type="common">Garden lettuce</name>
    <dbReference type="NCBI Taxonomy" id="4236"/>
    <lineage>
        <taxon>Eukaryota</taxon>
        <taxon>Viridiplantae</taxon>
        <taxon>Streptophyta</taxon>
        <taxon>Embryophyta</taxon>
        <taxon>Tracheophyta</taxon>
        <taxon>Spermatophyta</taxon>
        <taxon>Magnoliopsida</taxon>
        <taxon>eudicotyledons</taxon>
        <taxon>Gunneridae</taxon>
        <taxon>Pentapetalae</taxon>
        <taxon>asterids</taxon>
        <taxon>campanulids</taxon>
        <taxon>Asterales</taxon>
        <taxon>Asteraceae</taxon>
        <taxon>Cichorioideae</taxon>
        <taxon>Cichorieae</taxon>
        <taxon>Lactucinae</taxon>
        <taxon>Lactuca</taxon>
    </lineage>
</organism>